<evidence type="ECO:0000313" key="2">
    <source>
        <dbReference type="EMBL" id="UVI31202.1"/>
    </source>
</evidence>
<evidence type="ECO:0000313" key="3">
    <source>
        <dbReference type="Proteomes" id="UP001057877"/>
    </source>
</evidence>
<sequence>MDFIIRLKSGKEFRFGLNYGTLEDVEKKLNKSKFIRIDKVLINVDEIEYIEPH</sequence>
<keyword evidence="3" id="KW-1185">Reference proteome</keyword>
<proteinExistence type="predicted"/>
<reference evidence="2" key="1">
    <citation type="submission" date="2022-01" db="EMBL/GenBank/DDBJ databases">
        <title>Paenibacillus spongiae sp. nov., isolated from marine sponge.</title>
        <authorList>
            <person name="Li Z."/>
            <person name="Zhang M."/>
        </authorList>
    </citation>
    <scope>NUCLEOTIDE SEQUENCE</scope>
    <source>
        <strain evidence="2">PHS-Z3</strain>
    </source>
</reference>
<gene>
    <name evidence="2" type="ORF">L1F29_04990</name>
</gene>
<accession>A0ABY5SBA1</accession>
<protein>
    <submittedName>
        <fullName evidence="2">LytTR family transcriptional regulator DNA-binding domain-containing protein</fullName>
    </submittedName>
</protein>
<dbReference type="Pfam" id="PF04397">
    <property type="entry name" value="LytTR"/>
    <property type="match status" value="1"/>
</dbReference>
<dbReference type="InterPro" id="IPR007492">
    <property type="entry name" value="LytTR_DNA-bd_dom"/>
</dbReference>
<dbReference type="EMBL" id="CP091430">
    <property type="protein sequence ID" value="UVI31202.1"/>
    <property type="molecule type" value="Genomic_DNA"/>
</dbReference>
<dbReference type="RefSeq" id="WP_258387266.1">
    <property type="nucleotide sequence ID" value="NZ_CP091430.1"/>
</dbReference>
<organism evidence="2 3">
    <name type="scientific">Paenibacillus spongiae</name>
    <dbReference type="NCBI Taxonomy" id="2909671"/>
    <lineage>
        <taxon>Bacteria</taxon>
        <taxon>Bacillati</taxon>
        <taxon>Bacillota</taxon>
        <taxon>Bacilli</taxon>
        <taxon>Bacillales</taxon>
        <taxon>Paenibacillaceae</taxon>
        <taxon>Paenibacillus</taxon>
    </lineage>
</organism>
<evidence type="ECO:0000259" key="1">
    <source>
        <dbReference type="Pfam" id="PF04397"/>
    </source>
</evidence>
<dbReference type="GO" id="GO:0003677">
    <property type="term" value="F:DNA binding"/>
    <property type="evidence" value="ECO:0007669"/>
    <property type="project" value="UniProtKB-KW"/>
</dbReference>
<name>A0ABY5SBA1_9BACL</name>
<keyword evidence="2" id="KW-0238">DNA-binding</keyword>
<feature type="domain" description="HTH LytTR-type" evidence="1">
    <location>
        <begin position="19"/>
        <end position="52"/>
    </location>
</feature>
<dbReference type="Proteomes" id="UP001057877">
    <property type="component" value="Chromosome"/>
</dbReference>